<dbReference type="InterPro" id="IPR052144">
    <property type="entry name" value="piRNA_biogenesis_EXD1"/>
</dbReference>
<reference evidence="1" key="2">
    <citation type="submission" date="2020-05" db="UniProtKB">
        <authorList>
            <consortium name="EnsemblMetazoa"/>
        </authorList>
    </citation>
    <scope>IDENTIFICATION</scope>
    <source>
        <strain evidence="1">IAEA</strain>
    </source>
</reference>
<dbReference type="EMBL" id="JXJN01004654">
    <property type="status" value="NOT_ANNOTATED_CDS"/>
    <property type="molecule type" value="Genomic_DNA"/>
</dbReference>
<name>A0A1B0AWE6_9MUSC</name>
<dbReference type="PANTHER" id="PTHR46628:SF1">
    <property type="entry name" value="PIRNA BIOGENESIS PROTEIN EXD1"/>
    <property type="match status" value="1"/>
</dbReference>
<dbReference type="GO" id="GO:1990923">
    <property type="term" value="C:PET complex"/>
    <property type="evidence" value="ECO:0007669"/>
    <property type="project" value="TreeGrafter"/>
</dbReference>
<dbReference type="InterPro" id="IPR012337">
    <property type="entry name" value="RNaseH-like_sf"/>
</dbReference>
<dbReference type="Proteomes" id="UP000092460">
    <property type="component" value="Unassembled WGS sequence"/>
</dbReference>
<evidence type="ECO:0008006" key="3">
    <source>
        <dbReference type="Google" id="ProtNLM"/>
    </source>
</evidence>
<dbReference type="Gene3D" id="3.30.420.10">
    <property type="entry name" value="Ribonuclease H-like superfamily/Ribonuclease H"/>
    <property type="match status" value="1"/>
</dbReference>
<proteinExistence type="predicted"/>
<evidence type="ECO:0000313" key="1">
    <source>
        <dbReference type="EnsemblMetazoa" id="GPPI010969-PA"/>
    </source>
</evidence>
<dbReference type="GO" id="GO:0003676">
    <property type="term" value="F:nucleic acid binding"/>
    <property type="evidence" value="ECO:0007669"/>
    <property type="project" value="InterPro"/>
</dbReference>
<dbReference type="VEuPathDB" id="VectorBase:GPPI010969"/>
<dbReference type="GO" id="GO:0034587">
    <property type="term" value="P:piRNA processing"/>
    <property type="evidence" value="ECO:0007669"/>
    <property type="project" value="TreeGrafter"/>
</dbReference>
<dbReference type="SUPFAM" id="SSF53098">
    <property type="entry name" value="Ribonuclease H-like"/>
    <property type="match status" value="1"/>
</dbReference>
<accession>A0A1B0AWE6</accession>
<dbReference type="PANTHER" id="PTHR46628">
    <property type="entry name" value="PIRNA BIOGENESIS PROTEIN EXD1"/>
    <property type="match status" value="1"/>
</dbReference>
<dbReference type="InterPro" id="IPR036397">
    <property type="entry name" value="RNaseH_sf"/>
</dbReference>
<sequence length="358" mass="40885">MCSSMKKLHLLQKGQMLRIETNNEILEGKLKSMDEKRSRLHLEKVRDIKRNFTYNTPQRLFYDEMIDIQIIIKKGSDDAKVNSENIGTGNSSETEVEDNAHKSMEPISNDAAVNSLLDTHSAGLKLSQTRLRDPLHITQADQKYHKALVDIKHQSMVGVVIVPQLAIGNRKASILVVATSKNVYIFDIPTRENAFCDFASTLESEWPRKALHNSHKQLENFKQFKLAGVFDTFVAYCLITGKKTPESFEEIVQETLNVPLTYFDSGGCKKKSPQPVQHHLTKEWRSAVAKKALMQLKLAEYLLHEQMLAQFYRQCDEYSHTFSNNDNAVEVQQLLATKRAGLEHIKLNDDWKASLEPK</sequence>
<reference evidence="2" key="1">
    <citation type="submission" date="2015-01" db="EMBL/GenBank/DDBJ databases">
        <authorList>
            <person name="Aksoy S."/>
            <person name="Warren W."/>
            <person name="Wilson R.K."/>
        </authorList>
    </citation>
    <scope>NUCLEOTIDE SEQUENCE [LARGE SCALE GENOMIC DNA]</scope>
    <source>
        <strain evidence="2">IAEA</strain>
    </source>
</reference>
<protein>
    <recommendedName>
        <fullName evidence="3">3'-5' exonuclease domain-containing protein</fullName>
    </recommendedName>
</protein>
<dbReference type="EnsemblMetazoa" id="GPPI010969-RA">
    <property type="protein sequence ID" value="GPPI010969-PA"/>
    <property type="gene ID" value="GPPI010969"/>
</dbReference>
<dbReference type="STRING" id="67801.A0A1B0AWE6"/>
<organism evidence="1 2">
    <name type="scientific">Glossina palpalis gambiensis</name>
    <dbReference type="NCBI Taxonomy" id="67801"/>
    <lineage>
        <taxon>Eukaryota</taxon>
        <taxon>Metazoa</taxon>
        <taxon>Ecdysozoa</taxon>
        <taxon>Arthropoda</taxon>
        <taxon>Hexapoda</taxon>
        <taxon>Insecta</taxon>
        <taxon>Pterygota</taxon>
        <taxon>Neoptera</taxon>
        <taxon>Endopterygota</taxon>
        <taxon>Diptera</taxon>
        <taxon>Brachycera</taxon>
        <taxon>Muscomorpha</taxon>
        <taxon>Hippoboscoidea</taxon>
        <taxon>Glossinidae</taxon>
        <taxon>Glossina</taxon>
    </lineage>
</organism>
<keyword evidence="2" id="KW-1185">Reference proteome</keyword>
<dbReference type="AlphaFoldDB" id="A0A1B0AWE6"/>
<evidence type="ECO:0000313" key="2">
    <source>
        <dbReference type="Proteomes" id="UP000092460"/>
    </source>
</evidence>